<dbReference type="PANTHER" id="PTHR43369:SF2">
    <property type="entry name" value="PHOSPHORIBOSYLGLYCINAMIDE FORMYLTRANSFERASE"/>
    <property type="match status" value="1"/>
</dbReference>
<protein>
    <recommendedName>
        <fullName evidence="4">Phosphoribosylglycinamide formyltransferase</fullName>
        <ecNumber evidence="4">2.1.2.2</ecNumber>
    </recommendedName>
    <alternativeName>
        <fullName evidence="4">5'-phosphoribosylglycinamide transformylase</fullName>
    </alternativeName>
    <alternativeName>
        <fullName evidence="4">GAR transformylase</fullName>
        <shortName evidence="4">GART</shortName>
    </alternativeName>
</protein>
<dbReference type="GO" id="GO:0004644">
    <property type="term" value="F:phosphoribosylglycinamide formyltransferase activity"/>
    <property type="evidence" value="ECO:0007669"/>
    <property type="project" value="UniProtKB-UniRule"/>
</dbReference>
<dbReference type="NCBIfam" id="TIGR00639">
    <property type="entry name" value="PurN"/>
    <property type="match status" value="1"/>
</dbReference>
<dbReference type="Proteomes" id="UP001229244">
    <property type="component" value="Unassembled WGS sequence"/>
</dbReference>
<evidence type="ECO:0000256" key="3">
    <source>
        <dbReference type="ARBA" id="ARBA00022755"/>
    </source>
</evidence>
<dbReference type="EC" id="2.1.2.2" evidence="4"/>
<evidence type="ECO:0000313" key="6">
    <source>
        <dbReference type="EMBL" id="MDQ0315721.1"/>
    </source>
</evidence>
<feature type="binding site" evidence="4">
    <location>
        <position position="111"/>
    </location>
    <ligand>
        <name>(6R)-10-formyltetrahydrofolate</name>
        <dbReference type="ChEBI" id="CHEBI:195366"/>
    </ligand>
</feature>
<dbReference type="Gene3D" id="3.40.50.170">
    <property type="entry name" value="Formyl transferase, N-terminal domain"/>
    <property type="match status" value="1"/>
</dbReference>
<dbReference type="HAMAP" id="MF_01930">
    <property type="entry name" value="PurN"/>
    <property type="match status" value="1"/>
</dbReference>
<evidence type="ECO:0000256" key="2">
    <source>
        <dbReference type="ARBA" id="ARBA00022679"/>
    </source>
</evidence>
<feature type="domain" description="Formyl transferase N-terminal" evidence="5">
    <location>
        <begin position="8"/>
        <end position="186"/>
    </location>
</feature>
<reference evidence="6" key="1">
    <citation type="submission" date="2023-07" db="EMBL/GenBank/DDBJ databases">
        <title>Genomic Encyclopedia of Type Strains, Phase IV (KMG-IV): sequencing the most valuable type-strain genomes for metagenomic binning, comparative biology and taxonomic classification.</title>
        <authorList>
            <person name="Goeker M."/>
        </authorList>
    </citation>
    <scope>NUCLEOTIDE SEQUENCE</scope>
    <source>
        <strain evidence="6">DSM 21202</strain>
    </source>
</reference>
<dbReference type="EMBL" id="JAUSUL010000002">
    <property type="protein sequence ID" value="MDQ0315721.1"/>
    <property type="molecule type" value="Genomic_DNA"/>
</dbReference>
<feature type="binding site" evidence="4">
    <location>
        <position position="69"/>
    </location>
    <ligand>
        <name>(6R)-10-formyltetrahydrofolate</name>
        <dbReference type="ChEBI" id="CHEBI:195366"/>
    </ligand>
</feature>
<comment type="catalytic activity">
    <reaction evidence="4">
        <text>N(1)-(5-phospho-beta-D-ribosyl)glycinamide + (6R)-10-formyltetrahydrofolate = N(2)-formyl-N(1)-(5-phospho-beta-D-ribosyl)glycinamide + (6S)-5,6,7,8-tetrahydrofolate + H(+)</text>
        <dbReference type="Rhea" id="RHEA:15053"/>
        <dbReference type="ChEBI" id="CHEBI:15378"/>
        <dbReference type="ChEBI" id="CHEBI:57453"/>
        <dbReference type="ChEBI" id="CHEBI:143788"/>
        <dbReference type="ChEBI" id="CHEBI:147286"/>
        <dbReference type="ChEBI" id="CHEBI:195366"/>
        <dbReference type="EC" id="2.1.2.2"/>
    </reaction>
</comment>
<dbReference type="InterPro" id="IPR004607">
    <property type="entry name" value="GART"/>
</dbReference>
<sequence length="222" mass="23048">MSARRVPVAVLISGRGSNMAALIEAARDPAYPAEIVRVISNRPGTQGLQTATDAGIETAVVDHKACPTKAEFETALATAIEDSGAELICLAGFMRVLSADFVARFAGRILNIHPSLLPAFTGLDTHERALTAGVAVHGCTVHIVNAELDAGPILIQAAVPVAADDTAASLSARVLAEEHRIYPAALAAVARGDLKPVNGRIVRKGLADLPPTLVWPDFPNGG</sequence>
<keyword evidence="7" id="KW-1185">Reference proteome</keyword>
<dbReference type="CDD" id="cd08645">
    <property type="entry name" value="FMT_core_GART"/>
    <property type="match status" value="1"/>
</dbReference>
<feature type="site" description="Raises pKa of active site His" evidence="4">
    <location>
        <position position="149"/>
    </location>
</feature>
<dbReference type="GO" id="GO:0006189">
    <property type="term" value="P:'de novo' IMP biosynthetic process"/>
    <property type="evidence" value="ECO:0007669"/>
    <property type="project" value="UniProtKB-UniRule"/>
</dbReference>
<evidence type="ECO:0000256" key="1">
    <source>
        <dbReference type="ARBA" id="ARBA00005054"/>
    </source>
</evidence>
<dbReference type="InterPro" id="IPR002376">
    <property type="entry name" value="Formyl_transf_N"/>
</dbReference>
<dbReference type="InterPro" id="IPR036477">
    <property type="entry name" value="Formyl_transf_N_sf"/>
</dbReference>
<organism evidence="6 7">
    <name type="scientific">Amorphus orientalis</name>
    <dbReference type="NCBI Taxonomy" id="649198"/>
    <lineage>
        <taxon>Bacteria</taxon>
        <taxon>Pseudomonadati</taxon>
        <taxon>Pseudomonadota</taxon>
        <taxon>Alphaproteobacteria</taxon>
        <taxon>Hyphomicrobiales</taxon>
        <taxon>Amorphaceae</taxon>
        <taxon>Amorphus</taxon>
    </lineage>
</organism>
<evidence type="ECO:0000313" key="7">
    <source>
        <dbReference type="Proteomes" id="UP001229244"/>
    </source>
</evidence>
<dbReference type="PANTHER" id="PTHR43369">
    <property type="entry name" value="PHOSPHORIBOSYLGLYCINAMIDE FORMYLTRANSFERASE"/>
    <property type="match status" value="1"/>
</dbReference>
<comment type="pathway">
    <text evidence="1 4">Purine metabolism; IMP biosynthesis via de novo pathway; N(2)-formyl-N(1)-(5-phospho-D-ribosyl)glycinamide from N(1)-(5-phospho-D-ribosyl)glycinamide (10-formyl THF route): step 1/1.</text>
</comment>
<dbReference type="SUPFAM" id="SSF53328">
    <property type="entry name" value="Formyltransferase"/>
    <property type="match status" value="1"/>
</dbReference>
<feature type="binding site" evidence="4">
    <location>
        <begin position="16"/>
        <end position="18"/>
    </location>
    <ligand>
        <name>N(1)-(5-phospho-beta-D-ribosyl)glycinamide</name>
        <dbReference type="ChEBI" id="CHEBI:143788"/>
    </ligand>
</feature>
<accession>A0AAE3VPA8</accession>
<keyword evidence="2 4" id="KW-0808">Transferase</keyword>
<comment type="function">
    <text evidence="4">Catalyzes the transfer of a formyl group from 10-formyltetrahydrofolate to 5-phospho-ribosyl-glycinamide (GAR), producing 5-phospho-ribosyl-N-formylglycinamide (FGAR) and tetrahydrofolate.</text>
</comment>
<comment type="similarity">
    <text evidence="4">Belongs to the GART family.</text>
</comment>
<proteinExistence type="inferred from homology"/>
<gene>
    <name evidence="4" type="primary">purN</name>
    <name evidence="6" type="ORF">J2S73_002178</name>
</gene>
<dbReference type="Pfam" id="PF00551">
    <property type="entry name" value="Formyl_trans_N"/>
    <property type="match status" value="1"/>
</dbReference>
<dbReference type="AlphaFoldDB" id="A0AAE3VPA8"/>
<dbReference type="GO" id="GO:0005829">
    <property type="term" value="C:cytosol"/>
    <property type="evidence" value="ECO:0007669"/>
    <property type="project" value="TreeGrafter"/>
</dbReference>
<name>A0AAE3VPA8_9HYPH</name>
<evidence type="ECO:0000256" key="4">
    <source>
        <dbReference type="HAMAP-Rule" id="MF_01930"/>
    </source>
</evidence>
<keyword evidence="3 4" id="KW-0658">Purine biosynthesis</keyword>
<feature type="active site" description="Proton donor" evidence="4">
    <location>
        <position position="113"/>
    </location>
</feature>
<comment type="caution">
    <text evidence="6">The sequence shown here is derived from an EMBL/GenBank/DDBJ whole genome shotgun (WGS) entry which is preliminary data.</text>
</comment>
<evidence type="ECO:0000259" key="5">
    <source>
        <dbReference type="Pfam" id="PF00551"/>
    </source>
</evidence>
<dbReference type="RefSeq" id="WP_306885543.1">
    <property type="nucleotide sequence ID" value="NZ_JAUSUL010000002.1"/>
</dbReference>
<comment type="caution">
    <text evidence="4">Lacks conserved residue(s) required for the propagation of feature annotation.</text>
</comment>